<dbReference type="PANTHER" id="PTHR11353">
    <property type="entry name" value="CHAPERONIN"/>
    <property type="match status" value="1"/>
</dbReference>
<evidence type="ECO:0000256" key="2">
    <source>
        <dbReference type="ARBA" id="ARBA00022840"/>
    </source>
</evidence>
<proteinExistence type="predicted"/>
<gene>
    <name evidence="5" type="primary">Cct3_1</name>
    <name evidence="5" type="ORF">AGEPHO_R01414</name>
</gene>
<comment type="caution">
    <text evidence="5">The sequence shown here is derived from an EMBL/GenBank/DDBJ whole genome shotgun (WGS) entry which is preliminary data.</text>
</comment>
<keyword evidence="2" id="KW-0067">ATP-binding</keyword>
<accession>A0A7K7KHK7</accession>
<dbReference type="InterPro" id="IPR002423">
    <property type="entry name" value="Cpn60/GroEL/TCP-1"/>
</dbReference>
<dbReference type="AlphaFoldDB" id="A0A7K7KHK7"/>
<dbReference type="GO" id="GO:0140662">
    <property type="term" value="F:ATP-dependent protein folding chaperone"/>
    <property type="evidence" value="ECO:0007669"/>
    <property type="project" value="InterPro"/>
</dbReference>
<dbReference type="SUPFAM" id="SSF48592">
    <property type="entry name" value="GroEL equatorial domain-like"/>
    <property type="match status" value="1"/>
</dbReference>
<sequence>QAKHTQEGSQTWGVNGETGALVDMKELGIWEPLAVKLQTYKTAVETAVLLLRIDDIVSGHKKKGDNQSKQSAAPEPAQE</sequence>
<dbReference type="GO" id="GO:0005524">
    <property type="term" value="F:ATP binding"/>
    <property type="evidence" value="ECO:0007669"/>
    <property type="project" value="UniProtKB-KW"/>
</dbReference>
<keyword evidence="3" id="KW-0143">Chaperone</keyword>
<evidence type="ECO:0000256" key="1">
    <source>
        <dbReference type="ARBA" id="ARBA00022741"/>
    </source>
</evidence>
<reference evidence="5 6" key="1">
    <citation type="submission" date="2019-09" db="EMBL/GenBank/DDBJ databases">
        <title>Bird 10,000 Genomes (B10K) Project - Family phase.</title>
        <authorList>
            <person name="Zhang G."/>
        </authorList>
    </citation>
    <scope>NUCLEOTIDE SEQUENCE [LARGE SCALE GENOMIC DNA]</scope>
    <source>
        <strain evidence="5">OUT-0050</strain>
        <tissue evidence="5">Muscle</tissue>
    </source>
</reference>
<evidence type="ECO:0000256" key="3">
    <source>
        <dbReference type="ARBA" id="ARBA00023186"/>
    </source>
</evidence>
<keyword evidence="6" id="KW-1185">Reference proteome</keyword>
<dbReference type="EMBL" id="VZSP01035223">
    <property type="protein sequence ID" value="NWZ17529.1"/>
    <property type="molecule type" value="Genomic_DNA"/>
</dbReference>
<evidence type="ECO:0000256" key="4">
    <source>
        <dbReference type="SAM" id="MobiDB-lite"/>
    </source>
</evidence>
<dbReference type="InterPro" id="IPR017998">
    <property type="entry name" value="Chaperone_TCP-1"/>
</dbReference>
<dbReference type="Pfam" id="PF00118">
    <property type="entry name" value="Cpn60_TCP1"/>
    <property type="match status" value="1"/>
</dbReference>
<feature type="non-terminal residue" evidence="5">
    <location>
        <position position="1"/>
    </location>
</feature>
<dbReference type="InterPro" id="IPR027413">
    <property type="entry name" value="GROEL-like_equatorial_sf"/>
</dbReference>
<protein>
    <submittedName>
        <fullName evidence="5">TCPG protein</fullName>
    </submittedName>
</protein>
<feature type="region of interest" description="Disordered" evidence="4">
    <location>
        <begin position="60"/>
        <end position="79"/>
    </location>
</feature>
<keyword evidence="1" id="KW-0547">Nucleotide-binding</keyword>
<dbReference type="Gene3D" id="1.10.560.10">
    <property type="entry name" value="GroEL-like equatorial domain"/>
    <property type="match status" value="1"/>
</dbReference>
<name>A0A7K7KHK7_AGEPH</name>
<dbReference type="Proteomes" id="UP000521525">
    <property type="component" value="Unassembled WGS sequence"/>
</dbReference>
<evidence type="ECO:0000313" key="6">
    <source>
        <dbReference type="Proteomes" id="UP000521525"/>
    </source>
</evidence>
<feature type="non-terminal residue" evidence="5">
    <location>
        <position position="79"/>
    </location>
</feature>
<organism evidence="5 6">
    <name type="scientific">Agelaius phoeniceus</name>
    <name type="common">Red-winged blackbird</name>
    <name type="synonym">Oriolus phoeniceus</name>
    <dbReference type="NCBI Taxonomy" id="39638"/>
    <lineage>
        <taxon>Eukaryota</taxon>
        <taxon>Metazoa</taxon>
        <taxon>Chordata</taxon>
        <taxon>Craniata</taxon>
        <taxon>Vertebrata</taxon>
        <taxon>Euteleostomi</taxon>
        <taxon>Archelosauria</taxon>
        <taxon>Archosauria</taxon>
        <taxon>Dinosauria</taxon>
        <taxon>Saurischia</taxon>
        <taxon>Theropoda</taxon>
        <taxon>Coelurosauria</taxon>
        <taxon>Aves</taxon>
        <taxon>Neognathae</taxon>
        <taxon>Neoaves</taxon>
        <taxon>Telluraves</taxon>
        <taxon>Australaves</taxon>
        <taxon>Passeriformes</taxon>
        <taxon>Passeroidea</taxon>
        <taxon>Icteridae</taxon>
        <taxon>Agelaius</taxon>
    </lineage>
</organism>
<evidence type="ECO:0000313" key="5">
    <source>
        <dbReference type="EMBL" id="NWZ17529.1"/>
    </source>
</evidence>